<evidence type="ECO:0000256" key="3">
    <source>
        <dbReference type="ARBA" id="ARBA00022989"/>
    </source>
</evidence>
<comment type="subcellular location">
    <subcellularLocation>
        <location evidence="1">Membrane</location>
        <topology evidence="1">Single-pass membrane protein</topology>
    </subcellularLocation>
</comment>
<reference evidence="6" key="2">
    <citation type="submission" date="2021-04" db="EMBL/GenBank/DDBJ databases">
        <authorList>
            <person name="Gilroy R."/>
        </authorList>
    </citation>
    <scope>NUCLEOTIDE SEQUENCE</scope>
    <source>
        <strain evidence="6">ChiHjej12B11-24981</strain>
    </source>
</reference>
<protein>
    <submittedName>
        <fullName evidence="6">Translocation/assembly module TamB</fullName>
    </submittedName>
</protein>
<gene>
    <name evidence="6" type="ORF">H9819_08260</name>
</gene>
<evidence type="ECO:0000313" key="7">
    <source>
        <dbReference type="Proteomes" id="UP000824023"/>
    </source>
</evidence>
<proteinExistence type="predicted"/>
<reference evidence="6" key="1">
    <citation type="journal article" date="2021" name="PeerJ">
        <title>Extensive microbial diversity within the chicken gut microbiome revealed by metagenomics and culture.</title>
        <authorList>
            <person name="Gilroy R."/>
            <person name="Ravi A."/>
            <person name="Getino M."/>
            <person name="Pursley I."/>
            <person name="Horton D.L."/>
            <person name="Alikhan N.F."/>
            <person name="Baker D."/>
            <person name="Gharbi K."/>
            <person name="Hall N."/>
            <person name="Watson M."/>
            <person name="Adriaenssens E.M."/>
            <person name="Foster-Nyarko E."/>
            <person name="Jarju S."/>
            <person name="Secka A."/>
            <person name="Antonio M."/>
            <person name="Oren A."/>
            <person name="Chaudhuri R.R."/>
            <person name="La Ragione R."/>
            <person name="Hildebrand F."/>
            <person name="Pallen M.J."/>
        </authorList>
    </citation>
    <scope>NUCLEOTIDE SEQUENCE</scope>
    <source>
        <strain evidence="6">ChiHjej12B11-24981</strain>
    </source>
</reference>
<dbReference type="InterPro" id="IPR007452">
    <property type="entry name" value="TamB_C"/>
</dbReference>
<evidence type="ECO:0000256" key="4">
    <source>
        <dbReference type="ARBA" id="ARBA00023136"/>
    </source>
</evidence>
<dbReference type="PANTHER" id="PTHR36985:SF1">
    <property type="entry name" value="TRANSLOCATION AND ASSEMBLY MODULE SUBUNIT TAMB"/>
    <property type="match status" value="1"/>
</dbReference>
<name>A0A9D2CWG3_9BACE</name>
<dbReference type="Pfam" id="PF04357">
    <property type="entry name" value="TamB"/>
    <property type="match status" value="1"/>
</dbReference>
<evidence type="ECO:0000256" key="1">
    <source>
        <dbReference type="ARBA" id="ARBA00004167"/>
    </source>
</evidence>
<organism evidence="6 7">
    <name type="scientific">Candidatus Bacteroides merdipullorum</name>
    <dbReference type="NCBI Taxonomy" id="2838474"/>
    <lineage>
        <taxon>Bacteria</taxon>
        <taxon>Pseudomonadati</taxon>
        <taxon>Bacteroidota</taxon>
        <taxon>Bacteroidia</taxon>
        <taxon>Bacteroidales</taxon>
        <taxon>Bacteroidaceae</taxon>
        <taxon>Bacteroides</taxon>
    </lineage>
</organism>
<accession>A0A9D2CWG3</accession>
<evidence type="ECO:0000256" key="2">
    <source>
        <dbReference type="ARBA" id="ARBA00022692"/>
    </source>
</evidence>
<dbReference type="GO" id="GO:0009306">
    <property type="term" value="P:protein secretion"/>
    <property type="evidence" value="ECO:0007669"/>
    <property type="project" value="InterPro"/>
</dbReference>
<keyword evidence="3" id="KW-1133">Transmembrane helix</keyword>
<feature type="domain" description="Translocation and assembly module TamB C-terminal" evidence="5">
    <location>
        <begin position="1048"/>
        <end position="1445"/>
    </location>
</feature>
<evidence type="ECO:0000259" key="5">
    <source>
        <dbReference type="Pfam" id="PF04357"/>
    </source>
</evidence>
<evidence type="ECO:0000313" key="6">
    <source>
        <dbReference type="EMBL" id="HIZ02225.1"/>
    </source>
</evidence>
<keyword evidence="4" id="KW-0472">Membrane</keyword>
<dbReference type="EMBL" id="DXCK01000113">
    <property type="protein sequence ID" value="HIZ02225.1"/>
    <property type="molecule type" value="Genomic_DNA"/>
</dbReference>
<dbReference type="PANTHER" id="PTHR36985">
    <property type="entry name" value="TRANSLOCATION AND ASSEMBLY MODULE SUBUNIT TAMB"/>
    <property type="match status" value="1"/>
</dbReference>
<keyword evidence="2" id="KW-0812">Transmembrane</keyword>
<comment type="caution">
    <text evidence="6">The sequence shown here is derived from an EMBL/GenBank/DDBJ whole genome shotgun (WGS) entry which is preliminary data.</text>
</comment>
<sequence>MALLYVPPVQDFIRQKATTLAGEASGMDISVQRIDLRFPLNLLVRGVQVSQPVDEQHSDTLLTLGSLSVRVQAWPLLRGQVEVDGILLRDATVHSSNLLEGMRLDGTLGRFFLRSHGIDLGDESVVLNNVELEDTRLSLSLSDTTATVPDTTSTTVRWKLLLHTLQLKNVSVDLNMPLDTLSLSARLREARIEEACADLGRQAYACELFRLSGTSLTYDSGPVDTLSSVAAGFDPRHIALRDLNIGIDSVRYAGREMNAVIREFSLNEHSGLNITSLSGRLVADSTQIRIPSLRLSTPHSEIDLSAQTYWELIDIPTTGRLIARLDARIGKQDVLLLAGSLPDSFKEAYPAHPLVVHAGTVGNLRQMQISRFTIDLPGAFSMSAGGELWNLTDSLARSINMDLEMQTRDLNFLTALGGVTPDGSLVIPDSMRLDARLSMKGNDCIASLDLRERRGTLNLNADYDLAEERYRIDLQADSLQLHHFLPKDSLYEFSATLLARGQGLDFSSPHTSAHVDMSLKQLQYANWNFSGIALQAALKHSWATVKLNSDNSLLRMHLDGGLHLDRSYMDGQLALNLKDVDLHSLGILPAPLGHPLELGLTAEARRDSIKLHIGAGDLDFDFKAQSTLKRLLEKSDEFMTLLMQQWELRRLDHAALRRVLPSAGMQLTAGRNNPVGYYLASQGTAFNRLKLQFGFTPEWGINGRAALEGLRTDSLQLDTIFFAAHQDTTRMRLQGGIINGPRNPHFTFRSTVTGEIRNEDAELTLDFTDAKGRTGVLLGVNARPLTEGNGKGNGVLLRLTPEEPVIAYRKFHFAEGRNSLYLHKNMRVYANIDMQGGDGMGFRMQSDVRDTVSLQNVNVELSRFRLSELSEVLPYLPQLTGLFTVEGNYIQTADAFQVAAEADIDSLTYEGRPVGDLGVGVTWLPDSGENHFLSAYLACNDRQVATVEGRLGDAQGADAFALDASFERLPLDMANAFVPDGMVTLKGHLNGGVALRGSTEKPDLQGSIQLDTASVFVRQLGARYYFDGRPVTIAGNTLSFDKFSIFTTNRNPFVIDGSVSFAQLDRPTANLTLRAANYNLLDAPHTRESLVYGKVFVDMDASIRGPLDALTMRGSMSLLGNTNVTYVLTDSPLTVEDRLSGLVTFTSFADSVGTDTLQVAAVPLGGMEIYMGVHIDNAVRLRADLSPAGDKYIELEGGGDLNLQYTAQGDMNLTGRYTLTGGVMKYSLPIIPLKAFNFNTGSYVDWRGDLMNPALDLTATERVRASVGGEDDATRMVNFDVSIGIKGQLESPDLIFDIAAPEDATVQNELQAMGAEERSKQAIAMLATGIYLNSGAKGGGLSMGAALNSVLQSQINALAGSVKGASISVGVEDRTSAETGATQTDYSFRYSQRFFNDRFQVVIGGKVSTGANATNSAESFIDNISLEYRLDNSGTRYIRVFHNKNYESVLDGEITETGLGLVLRRKMDRLGELFIFRRKRPVPPGEEKASSQ</sequence>
<dbReference type="GO" id="GO:0005886">
    <property type="term" value="C:plasma membrane"/>
    <property type="evidence" value="ECO:0007669"/>
    <property type="project" value="InterPro"/>
</dbReference>
<dbReference type="Proteomes" id="UP000824023">
    <property type="component" value="Unassembled WGS sequence"/>
</dbReference>